<dbReference type="Pfam" id="PF13589">
    <property type="entry name" value="HATPase_c_3"/>
    <property type="match status" value="1"/>
</dbReference>
<dbReference type="InterPro" id="IPR013507">
    <property type="entry name" value="DNA_mismatch_S5_2-like"/>
</dbReference>
<feature type="compositionally biased region" description="Low complexity" evidence="3">
    <location>
        <begin position="871"/>
        <end position="883"/>
    </location>
</feature>
<dbReference type="EMBL" id="LCWF01000082">
    <property type="protein sequence ID" value="KKY21703.1"/>
    <property type="molecule type" value="Genomic_DNA"/>
</dbReference>
<feature type="region of interest" description="Disordered" evidence="3">
    <location>
        <begin position="855"/>
        <end position="883"/>
    </location>
</feature>
<protein>
    <submittedName>
        <fullName evidence="5">Putative dna mismatch repair</fullName>
    </submittedName>
</protein>
<feature type="region of interest" description="Disordered" evidence="3">
    <location>
        <begin position="712"/>
        <end position="740"/>
    </location>
</feature>
<evidence type="ECO:0000313" key="6">
    <source>
        <dbReference type="Proteomes" id="UP000053317"/>
    </source>
</evidence>
<dbReference type="OrthoDB" id="10263226at2759"/>
<keyword evidence="6" id="KW-1185">Reference proteome</keyword>
<feature type="compositionally biased region" description="Basic and acidic residues" evidence="3">
    <location>
        <begin position="533"/>
        <end position="547"/>
    </location>
</feature>
<evidence type="ECO:0000256" key="2">
    <source>
        <dbReference type="ARBA" id="ARBA00022763"/>
    </source>
</evidence>
<dbReference type="GO" id="GO:0140664">
    <property type="term" value="F:ATP-dependent DNA damage sensor activity"/>
    <property type="evidence" value="ECO:0007669"/>
    <property type="project" value="InterPro"/>
</dbReference>
<reference evidence="5 6" key="1">
    <citation type="submission" date="2015-05" db="EMBL/GenBank/DDBJ databases">
        <title>Distinctive expansion of gene families associated with plant cell wall degradation and secondary metabolism in the genomes of grapevine trunk pathogens.</title>
        <authorList>
            <person name="Lawrence D.P."/>
            <person name="Travadon R."/>
            <person name="Rolshausen P.E."/>
            <person name="Baumgartner K."/>
        </authorList>
    </citation>
    <scope>NUCLEOTIDE SEQUENCE [LARGE SCALE GENOMIC DNA]</scope>
    <source>
        <strain evidence="5">UCRPC4</strain>
    </source>
</reference>
<comment type="similarity">
    <text evidence="1">Belongs to the DNA mismatch repair MutL/HexB family.</text>
</comment>
<dbReference type="Gene3D" id="3.30.565.10">
    <property type="entry name" value="Histidine kinase-like ATPase, C-terminal domain"/>
    <property type="match status" value="1"/>
</dbReference>
<evidence type="ECO:0000256" key="1">
    <source>
        <dbReference type="ARBA" id="ARBA00006082"/>
    </source>
</evidence>
<feature type="compositionally biased region" description="Pro residues" evidence="3">
    <location>
        <begin position="516"/>
        <end position="530"/>
    </location>
</feature>
<dbReference type="GO" id="GO:0030983">
    <property type="term" value="F:mismatched DNA binding"/>
    <property type="evidence" value="ECO:0007669"/>
    <property type="project" value="InterPro"/>
</dbReference>
<dbReference type="GO" id="GO:0032389">
    <property type="term" value="C:MutLalpha complex"/>
    <property type="evidence" value="ECO:0007669"/>
    <property type="project" value="TreeGrafter"/>
</dbReference>
<comment type="caution">
    <text evidence="5">The sequence shown here is derived from an EMBL/GenBank/DDBJ whole genome shotgun (WGS) entry which is preliminary data.</text>
</comment>
<dbReference type="PANTHER" id="PTHR10073">
    <property type="entry name" value="DNA MISMATCH REPAIR PROTEIN MLH, PMS, MUTL"/>
    <property type="match status" value="1"/>
</dbReference>
<dbReference type="SUPFAM" id="SSF55874">
    <property type="entry name" value="ATPase domain of HSP90 chaperone/DNA topoisomerase II/histidine kinase"/>
    <property type="match status" value="1"/>
</dbReference>
<keyword evidence="2" id="KW-0227">DNA damage</keyword>
<feature type="region of interest" description="Disordered" evidence="3">
    <location>
        <begin position="509"/>
        <end position="561"/>
    </location>
</feature>
<dbReference type="Gene3D" id="3.30.230.10">
    <property type="match status" value="1"/>
</dbReference>
<dbReference type="InterPro" id="IPR038973">
    <property type="entry name" value="MutL/Mlh/Pms-like"/>
</dbReference>
<dbReference type="InterPro" id="IPR020568">
    <property type="entry name" value="Ribosomal_Su5_D2-typ_SF"/>
</dbReference>
<dbReference type="SMART" id="SM01340">
    <property type="entry name" value="DNA_mis_repair"/>
    <property type="match status" value="1"/>
</dbReference>
<name>A0A0G2GDH4_PHACM</name>
<evidence type="ECO:0000313" key="5">
    <source>
        <dbReference type="EMBL" id="KKY21703.1"/>
    </source>
</evidence>
<dbReference type="GO" id="GO:0006298">
    <property type="term" value="P:mismatch repair"/>
    <property type="evidence" value="ECO:0007669"/>
    <property type="project" value="InterPro"/>
</dbReference>
<dbReference type="PANTHER" id="PTHR10073:SF41">
    <property type="entry name" value="MISMATCH REPAIR PROTEIN, PUTATIVE (AFU_ORTHOLOGUE AFUA_8G05820)-RELATED"/>
    <property type="match status" value="1"/>
</dbReference>
<dbReference type="InterPro" id="IPR036890">
    <property type="entry name" value="HATPase_C_sf"/>
</dbReference>
<dbReference type="GO" id="GO:0016887">
    <property type="term" value="F:ATP hydrolysis activity"/>
    <property type="evidence" value="ECO:0007669"/>
    <property type="project" value="InterPro"/>
</dbReference>
<reference evidence="5 6" key="2">
    <citation type="submission" date="2015-05" db="EMBL/GenBank/DDBJ databases">
        <authorList>
            <person name="Morales-Cruz A."/>
            <person name="Amrine K.C."/>
            <person name="Cantu D."/>
        </authorList>
    </citation>
    <scope>NUCLEOTIDE SEQUENCE [LARGE SCALE GENOMIC DNA]</scope>
    <source>
        <strain evidence="5">UCRPC4</strain>
    </source>
</reference>
<feature type="region of interest" description="Disordered" evidence="3">
    <location>
        <begin position="401"/>
        <end position="444"/>
    </location>
</feature>
<evidence type="ECO:0000256" key="3">
    <source>
        <dbReference type="SAM" id="MobiDB-lite"/>
    </source>
</evidence>
<dbReference type="AlphaFoldDB" id="A0A0G2GDH4"/>
<proteinExistence type="inferred from homology"/>
<gene>
    <name evidence="5" type="ORF">UCRPC4_g03470</name>
</gene>
<feature type="domain" description="DNA mismatch repair protein S5" evidence="4">
    <location>
        <begin position="213"/>
        <end position="363"/>
    </location>
</feature>
<dbReference type="Proteomes" id="UP000053317">
    <property type="component" value="Unassembled WGS sequence"/>
</dbReference>
<dbReference type="SUPFAM" id="SSF54211">
    <property type="entry name" value="Ribosomal protein S5 domain 2-like"/>
    <property type="match status" value="1"/>
</dbReference>
<accession>A0A0G2GDH4</accession>
<dbReference type="GO" id="GO:0005524">
    <property type="term" value="F:ATP binding"/>
    <property type="evidence" value="ECO:0007669"/>
    <property type="project" value="InterPro"/>
</dbReference>
<dbReference type="Pfam" id="PF01119">
    <property type="entry name" value="DNA_mis_repair"/>
    <property type="match status" value="1"/>
</dbReference>
<dbReference type="GO" id="GO:0061982">
    <property type="term" value="P:meiosis I cell cycle process"/>
    <property type="evidence" value="ECO:0007669"/>
    <property type="project" value="UniProtKB-ARBA"/>
</dbReference>
<organism evidence="5 6">
    <name type="scientific">Phaeomoniella chlamydospora</name>
    <name type="common">Phaeoacremonium chlamydosporum</name>
    <dbReference type="NCBI Taxonomy" id="158046"/>
    <lineage>
        <taxon>Eukaryota</taxon>
        <taxon>Fungi</taxon>
        <taxon>Dikarya</taxon>
        <taxon>Ascomycota</taxon>
        <taxon>Pezizomycotina</taxon>
        <taxon>Eurotiomycetes</taxon>
        <taxon>Chaetothyriomycetidae</taxon>
        <taxon>Phaeomoniellales</taxon>
        <taxon>Phaeomoniellaceae</taxon>
        <taxon>Phaeomoniella</taxon>
    </lineage>
</organism>
<dbReference type="InterPro" id="IPR014721">
    <property type="entry name" value="Ribsml_uS5_D2-typ_fold_subgr"/>
</dbReference>
<sequence>MPITLLPDHTIRAIGSFLVLNDACSVVKELVDNSLDSKATAITIEISSNTLDLIQVKDNGIGIGPEDRPHVCKANYTSKIETIEDLTTIGATSLGFRGQALASVAELSGETIVTTRIDGEIVGTKLKYHRDGSLVRWCYQPVGDDFLINVPVRRQTAAKSSTKILTAIKKLLQAYAFARPNVRISFKILRAKNDKQNWVYGPKPDDPSVTDVATRVIGKEATTQCVVEESNCAKRRNEVEQLTSTLSSPESGDIHILALVPEANSDLSKVSSGGQFISVDGRPITTTRGLGKDILRLFKSYVRSSASQNGQDVRLQDPFICMHIKSPPGSYDVNIEPAKDDMLFVDGSALMTEIENILQSVYGQLPKVDTMKGNSKAIDRAGGRAEQAGFNIMLATKAASHASHADNQGGGDASHAKWSAKPKDQIPSQDEGPEVGPTSSFRMATHGIHGNMATVDQDDTNIMHAELENEEVLETDDPKITNPWTLAKVNTSIVNQSGMKCPTLSRSKTLLSPAKSPSPQPYSNPGPPQRPWKKPDQHTKGIVDSSKKRGVPFHSNNPGTWIREPFQQASLQKSYPYDIHAEPPTRSEVIMTPIGKNISGPQYGDKMDAHNRNGTNETPPKFTHQSPGVNKPFVSPFKAARKPSLNAPGFDIISQKYLTPSGDYSTPLTRTSTLSSSTELDDVMEFESRKQAAQQAQRQAKLSRLQQSTLSLAGGSTQNSTDDSSLLQANPTTGSVANSPHHNRYLAAKARLSQSNIDTRTQVPATLSGSDPRHRLLRPATKLSRSKSSLLPLENIPNNQNLHKLRQVFHVPSDFRCLMESYLKQPSRVCHSTMSAGPPKCDVYILTSGGTVPQSISPTPTPLLPASRPQTSSSMRSTESSITSASHDVSSSYEEYISTSWSAGDIAASHSEITRWHLRLKELLCLRLQITQQQYDQRNPKNSEQIFSVAENISFDLHKLLKAFVETHDPLESTE</sequence>
<evidence type="ECO:0000259" key="4">
    <source>
        <dbReference type="SMART" id="SM01340"/>
    </source>
</evidence>